<organism evidence="7">
    <name type="scientific">marine metagenome</name>
    <dbReference type="NCBI Taxonomy" id="408172"/>
    <lineage>
        <taxon>unclassified sequences</taxon>
        <taxon>metagenomes</taxon>
        <taxon>ecological metagenomes</taxon>
    </lineage>
</organism>
<evidence type="ECO:0000256" key="4">
    <source>
        <dbReference type="ARBA" id="ARBA00023069"/>
    </source>
</evidence>
<dbReference type="InterPro" id="IPR036415">
    <property type="entry name" value="Lamin_tail_dom_sf"/>
</dbReference>
<dbReference type="Pfam" id="PF13385">
    <property type="entry name" value="Laminin_G_3"/>
    <property type="match status" value="1"/>
</dbReference>
<evidence type="ECO:0000259" key="6">
    <source>
        <dbReference type="PROSITE" id="PS50853"/>
    </source>
</evidence>
<keyword evidence="4" id="KW-0969">Cilium</keyword>
<dbReference type="Gene3D" id="2.60.40.10">
    <property type="entry name" value="Immunoglobulins"/>
    <property type="match status" value="2"/>
</dbReference>
<keyword evidence="3" id="KW-0963">Cytoplasm</keyword>
<evidence type="ECO:0000256" key="3">
    <source>
        <dbReference type="ARBA" id="ARBA00022490"/>
    </source>
</evidence>
<sequence length="627" mass="67336">LLADSRLIDAGHPDSTDADGTIADMGAYYYDQAGQPLRVQGVVTTPTDSRIFVNWQAAAETDLASYNIYRSLDGDEDFYSAVPHTSVTTGTQYVEAAPAEDVTYFYRVSAVDDDGDEGLLGFMEHGRISPDNTALYMPDVYLSRTTPPDLDAGTAFTLEGFFRFPVTPAEERKFIFLGWEVSVATFPDEAGTLLRLIHNENSYDGIVITDTSWHHLALATDGSTTTLWVDGYAAAQSAAGFNVNGGWLQLGNPGSSAQTIEMDEVRLSNVTRYSAGFIPAALTDDENTLGYWRFNEGSLDANFPTVYDLTGNGLHLALDGAGQAAWNPDVPARSDTENAIAINEIMPNPLGTDGGKEWFELYNRWFTPVHLQGWTILGEGANESHVLASDLEISKGGYGLLGQTTDSASNGGYVPDYAYGTTVSLSNFGETLTILNGSGAAVDSVAFGSSFPFSSGVSMELIRPDYNNNDSTSWLAAGLSYGNSGNMGTPGMRNAAFSGTIALNNTGIDYGYVTEGAEAQLSVTVYNQGVADLVLSSIVNETETFSLSPNQATIAPNDSIDIFVTFLPQTVQVYHDTITILSDDPYNPVNTVILTGSAINEFADIVVQGNGNDSLFSYQFPFTRLGY</sequence>
<evidence type="ECO:0000256" key="1">
    <source>
        <dbReference type="ARBA" id="ARBA00004138"/>
    </source>
</evidence>
<dbReference type="SUPFAM" id="SSF49899">
    <property type="entry name" value="Concanavalin A-like lectins/glucanases"/>
    <property type="match status" value="1"/>
</dbReference>
<reference evidence="7" key="1">
    <citation type="submission" date="2018-05" db="EMBL/GenBank/DDBJ databases">
        <authorList>
            <person name="Lanie J.A."/>
            <person name="Ng W.-L."/>
            <person name="Kazmierczak K.M."/>
            <person name="Andrzejewski T.M."/>
            <person name="Davidsen T.M."/>
            <person name="Wayne K.J."/>
            <person name="Tettelin H."/>
            <person name="Glass J.I."/>
            <person name="Rusch D."/>
            <person name="Podicherti R."/>
            <person name="Tsui H.-C.T."/>
            <person name="Winkler M.E."/>
        </authorList>
    </citation>
    <scope>NUCLEOTIDE SEQUENCE</scope>
</reference>
<feature type="domain" description="Fibronectin type-III" evidence="6">
    <location>
        <begin position="35"/>
        <end position="131"/>
    </location>
</feature>
<dbReference type="InterPro" id="IPR001322">
    <property type="entry name" value="Lamin_tail_dom"/>
</dbReference>
<feature type="non-terminal residue" evidence="7">
    <location>
        <position position="1"/>
    </location>
</feature>
<name>A0A382CWF4_9ZZZZ</name>
<protein>
    <recommendedName>
        <fullName evidence="6">Fibronectin type-III domain-containing protein</fullName>
    </recommendedName>
</protein>
<dbReference type="EMBL" id="UINC01036435">
    <property type="protein sequence ID" value="SVB30395.1"/>
    <property type="molecule type" value="Genomic_DNA"/>
</dbReference>
<dbReference type="AlphaFoldDB" id="A0A382CWF4"/>
<dbReference type="Pfam" id="PF22544">
    <property type="entry name" value="HYDIN_VesB_CFA65-like_Ig"/>
    <property type="match status" value="1"/>
</dbReference>
<evidence type="ECO:0000256" key="5">
    <source>
        <dbReference type="ARBA" id="ARBA00023273"/>
    </source>
</evidence>
<dbReference type="SUPFAM" id="SSF74853">
    <property type="entry name" value="Lamin A/C globular tail domain"/>
    <property type="match status" value="1"/>
</dbReference>
<evidence type="ECO:0000256" key="2">
    <source>
        <dbReference type="ARBA" id="ARBA00004496"/>
    </source>
</evidence>
<dbReference type="InterPro" id="IPR053879">
    <property type="entry name" value="HYDIN_VesB_CFA65-like_Ig"/>
</dbReference>
<keyword evidence="5" id="KW-0966">Cell projection</keyword>
<accession>A0A382CWF4</accession>
<dbReference type="InterPro" id="IPR013783">
    <property type="entry name" value="Ig-like_fold"/>
</dbReference>
<gene>
    <name evidence="7" type="ORF">METZ01_LOCUS183249</name>
</gene>
<evidence type="ECO:0000313" key="7">
    <source>
        <dbReference type="EMBL" id="SVB30395.1"/>
    </source>
</evidence>
<dbReference type="SUPFAM" id="SSF49265">
    <property type="entry name" value="Fibronectin type III"/>
    <property type="match status" value="1"/>
</dbReference>
<dbReference type="InterPro" id="IPR013320">
    <property type="entry name" value="ConA-like_dom_sf"/>
</dbReference>
<dbReference type="Pfam" id="PF00932">
    <property type="entry name" value="LTD"/>
    <property type="match status" value="1"/>
</dbReference>
<dbReference type="GO" id="GO:0005929">
    <property type="term" value="C:cilium"/>
    <property type="evidence" value="ECO:0007669"/>
    <property type="project" value="UniProtKB-SubCell"/>
</dbReference>
<dbReference type="PROSITE" id="PS50853">
    <property type="entry name" value="FN3"/>
    <property type="match status" value="1"/>
</dbReference>
<dbReference type="InterPro" id="IPR036116">
    <property type="entry name" value="FN3_sf"/>
</dbReference>
<feature type="non-terminal residue" evidence="7">
    <location>
        <position position="627"/>
    </location>
</feature>
<dbReference type="Gene3D" id="2.60.120.200">
    <property type="match status" value="1"/>
</dbReference>
<dbReference type="GO" id="GO:0005737">
    <property type="term" value="C:cytoplasm"/>
    <property type="evidence" value="ECO:0007669"/>
    <property type="project" value="UniProtKB-SubCell"/>
</dbReference>
<proteinExistence type="predicted"/>
<dbReference type="InterPro" id="IPR003961">
    <property type="entry name" value="FN3_dom"/>
</dbReference>
<comment type="subcellular location">
    <subcellularLocation>
        <location evidence="1">Cell projection</location>
        <location evidence="1">Cilium</location>
    </subcellularLocation>
    <subcellularLocation>
        <location evidence="2">Cytoplasm</location>
    </subcellularLocation>
</comment>